<feature type="chain" id="PRO_5008898977" description="Sulfatase N-terminal domain-containing protein" evidence="7">
    <location>
        <begin position="21"/>
        <end position="261"/>
    </location>
</feature>
<dbReference type="InterPro" id="IPR047115">
    <property type="entry name" value="ARSB"/>
</dbReference>
<feature type="domain" description="Sulfatase N-terminal" evidence="8">
    <location>
        <begin position="27"/>
        <end position="130"/>
    </location>
</feature>
<dbReference type="OrthoDB" id="103349at2759"/>
<dbReference type="STRING" id="947166.A0A1D1VY58"/>
<comment type="similarity">
    <text evidence="2">Belongs to the sulfatase family.</text>
</comment>
<dbReference type="SUPFAM" id="SSF53649">
    <property type="entry name" value="Alkaline phosphatase-like"/>
    <property type="match status" value="1"/>
</dbReference>
<dbReference type="Pfam" id="PF00884">
    <property type="entry name" value="Sulfatase"/>
    <property type="match status" value="1"/>
</dbReference>
<evidence type="ECO:0000256" key="1">
    <source>
        <dbReference type="ARBA" id="ARBA00001913"/>
    </source>
</evidence>
<keyword evidence="4" id="KW-0378">Hydrolase</keyword>
<dbReference type="PANTHER" id="PTHR10342:SF273">
    <property type="entry name" value="RE14504P"/>
    <property type="match status" value="1"/>
</dbReference>
<keyword evidence="10" id="KW-1185">Reference proteome</keyword>
<keyword evidence="6" id="KW-0325">Glycoprotein</keyword>
<gene>
    <name evidence="9" type="primary">RvY_14988</name>
    <name evidence="9" type="synonym">RvY_14988.1</name>
    <name evidence="9" type="ORF">RvY_14988-1</name>
</gene>
<keyword evidence="7" id="KW-0732">Signal</keyword>
<proteinExistence type="inferred from homology"/>
<keyword evidence="3" id="KW-0479">Metal-binding</keyword>
<sequence length="261" mass="28916">MRYEGFRIIFLCICFSFVVGKPPLQLPNIAVVLADDTGHADIGYSEGNLQASTGFINKLAYDGVILDSMYTNPICSPSRAALLTGKDTIHTGMQTDAIGPGQPWGLPTHFKLLPQFLKDLGYYTALLGKVLPSDHRATSSPSLFFRISKHQYAFVCICSGILDRLLARTGPVCLPFFASRQKQATITMLPLFLFYFWPRDVQCVRITVSLSSWVRGEPTTNFSMAEISTKTEGRFLPTSRKTTSSPICLLRKPNSSFAMPI</sequence>
<reference evidence="9 10" key="1">
    <citation type="journal article" date="2016" name="Nat. Commun.">
        <title>Extremotolerant tardigrade genome and improved radiotolerance of human cultured cells by tardigrade-unique protein.</title>
        <authorList>
            <person name="Hashimoto T."/>
            <person name="Horikawa D.D."/>
            <person name="Saito Y."/>
            <person name="Kuwahara H."/>
            <person name="Kozuka-Hata H."/>
            <person name="Shin-I T."/>
            <person name="Minakuchi Y."/>
            <person name="Ohishi K."/>
            <person name="Motoyama A."/>
            <person name="Aizu T."/>
            <person name="Enomoto A."/>
            <person name="Kondo K."/>
            <person name="Tanaka S."/>
            <person name="Hara Y."/>
            <person name="Koshikawa S."/>
            <person name="Sagara H."/>
            <person name="Miura T."/>
            <person name="Yokobori S."/>
            <person name="Miyagawa K."/>
            <person name="Suzuki Y."/>
            <person name="Kubo T."/>
            <person name="Oyama M."/>
            <person name="Kohara Y."/>
            <person name="Fujiyama A."/>
            <person name="Arakawa K."/>
            <person name="Katayama T."/>
            <person name="Toyoda A."/>
            <person name="Kunieda T."/>
        </authorList>
    </citation>
    <scope>NUCLEOTIDE SEQUENCE [LARGE SCALE GENOMIC DNA]</scope>
    <source>
        <strain evidence="9 10">YOKOZUNA-1</strain>
    </source>
</reference>
<evidence type="ECO:0000256" key="2">
    <source>
        <dbReference type="ARBA" id="ARBA00008779"/>
    </source>
</evidence>
<evidence type="ECO:0000256" key="3">
    <source>
        <dbReference type="ARBA" id="ARBA00022723"/>
    </source>
</evidence>
<dbReference type="GO" id="GO:0008484">
    <property type="term" value="F:sulfuric ester hydrolase activity"/>
    <property type="evidence" value="ECO:0007669"/>
    <property type="project" value="InterPro"/>
</dbReference>
<dbReference type="EMBL" id="BDGG01000011">
    <property type="protein sequence ID" value="GAV04758.1"/>
    <property type="molecule type" value="Genomic_DNA"/>
</dbReference>
<evidence type="ECO:0000256" key="4">
    <source>
        <dbReference type="ARBA" id="ARBA00022801"/>
    </source>
</evidence>
<accession>A0A1D1VY58</accession>
<dbReference type="InterPro" id="IPR017850">
    <property type="entry name" value="Alkaline_phosphatase_core_sf"/>
</dbReference>
<dbReference type="InterPro" id="IPR024607">
    <property type="entry name" value="Sulfatase_CS"/>
</dbReference>
<comment type="caution">
    <text evidence="9">The sequence shown here is derived from an EMBL/GenBank/DDBJ whole genome shotgun (WGS) entry which is preliminary data.</text>
</comment>
<comment type="cofactor">
    <cofactor evidence="1">
        <name>Ca(2+)</name>
        <dbReference type="ChEBI" id="CHEBI:29108"/>
    </cofactor>
</comment>
<dbReference type="InterPro" id="IPR000917">
    <property type="entry name" value="Sulfatase_N"/>
</dbReference>
<evidence type="ECO:0000256" key="5">
    <source>
        <dbReference type="ARBA" id="ARBA00022837"/>
    </source>
</evidence>
<evidence type="ECO:0000256" key="7">
    <source>
        <dbReference type="SAM" id="SignalP"/>
    </source>
</evidence>
<keyword evidence="5" id="KW-0106">Calcium</keyword>
<dbReference type="Gene3D" id="3.40.720.10">
    <property type="entry name" value="Alkaline Phosphatase, subunit A"/>
    <property type="match status" value="1"/>
</dbReference>
<name>A0A1D1VY58_RAMVA</name>
<evidence type="ECO:0000313" key="9">
    <source>
        <dbReference type="EMBL" id="GAV04758.1"/>
    </source>
</evidence>
<dbReference type="PANTHER" id="PTHR10342">
    <property type="entry name" value="ARYLSULFATASE"/>
    <property type="match status" value="1"/>
</dbReference>
<evidence type="ECO:0000256" key="6">
    <source>
        <dbReference type="ARBA" id="ARBA00023180"/>
    </source>
</evidence>
<organism evidence="9 10">
    <name type="scientific">Ramazzottius varieornatus</name>
    <name type="common">Water bear</name>
    <name type="synonym">Tardigrade</name>
    <dbReference type="NCBI Taxonomy" id="947166"/>
    <lineage>
        <taxon>Eukaryota</taxon>
        <taxon>Metazoa</taxon>
        <taxon>Ecdysozoa</taxon>
        <taxon>Tardigrada</taxon>
        <taxon>Eutardigrada</taxon>
        <taxon>Parachela</taxon>
        <taxon>Hypsibioidea</taxon>
        <taxon>Ramazzottiidae</taxon>
        <taxon>Ramazzottius</taxon>
    </lineage>
</organism>
<feature type="signal peptide" evidence="7">
    <location>
        <begin position="1"/>
        <end position="20"/>
    </location>
</feature>
<dbReference type="GO" id="GO:0046872">
    <property type="term" value="F:metal ion binding"/>
    <property type="evidence" value="ECO:0007669"/>
    <property type="project" value="UniProtKB-KW"/>
</dbReference>
<evidence type="ECO:0000313" key="10">
    <source>
        <dbReference type="Proteomes" id="UP000186922"/>
    </source>
</evidence>
<dbReference type="AlphaFoldDB" id="A0A1D1VY58"/>
<evidence type="ECO:0000259" key="8">
    <source>
        <dbReference type="Pfam" id="PF00884"/>
    </source>
</evidence>
<dbReference type="PROSITE" id="PS00523">
    <property type="entry name" value="SULFATASE_1"/>
    <property type="match status" value="1"/>
</dbReference>
<protein>
    <recommendedName>
        <fullName evidence="8">Sulfatase N-terminal domain-containing protein</fullName>
    </recommendedName>
</protein>
<dbReference type="Proteomes" id="UP000186922">
    <property type="component" value="Unassembled WGS sequence"/>
</dbReference>